<dbReference type="PRINTS" id="PR00598">
    <property type="entry name" value="HTHMARR"/>
</dbReference>
<dbReference type="PANTHER" id="PTHR33164:SF43">
    <property type="entry name" value="HTH-TYPE TRANSCRIPTIONAL REPRESSOR YETL"/>
    <property type="match status" value="1"/>
</dbReference>
<organism evidence="2">
    <name type="scientific">Caulobacter sp. 73W</name>
    <dbReference type="NCBI Taxonomy" id="3161137"/>
    <lineage>
        <taxon>Bacteria</taxon>
        <taxon>Pseudomonadati</taxon>
        <taxon>Pseudomonadota</taxon>
        <taxon>Alphaproteobacteria</taxon>
        <taxon>Caulobacterales</taxon>
        <taxon>Caulobacteraceae</taxon>
        <taxon>Caulobacter</taxon>
    </lineage>
</organism>
<dbReference type="PROSITE" id="PS50995">
    <property type="entry name" value="HTH_MARR_2"/>
    <property type="match status" value="1"/>
</dbReference>
<dbReference type="RefSeq" id="WP_369061879.1">
    <property type="nucleotide sequence ID" value="NZ_CP158375.1"/>
</dbReference>
<accession>A0AB39KW41</accession>
<dbReference type="AlphaFoldDB" id="A0AB39KW41"/>
<feature type="domain" description="HTH marR-type" evidence="1">
    <location>
        <begin position="37"/>
        <end position="169"/>
    </location>
</feature>
<dbReference type="Gene3D" id="1.10.10.10">
    <property type="entry name" value="Winged helix-like DNA-binding domain superfamily/Winged helix DNA-binding domain"/>
    <property type="match status" value="1"/>
</dbReference>
<dbReference type="SUPFAM" id="SSF46785">
    <property type="entry name" value="Winged helix' DNA-binding domain"/>
    <property type="match status" value="1"/>
</dbReference>
<proteinExistence type="predicted"/>
<dbReference type="InterPro" id="IPR039422">
    <property type="entry name" value="MarR/SlyA-like"/>
</dbReference>
<gene>
    <name evidence="2" type="ORF">ABOZ73_07070</name>
</gene>
<dbReference type="InterPro" id="IPR036390">
    <property type="entry name" value="WH_DNA-bd_sf"/>
</dbReference>
<protein>
    <submittedName>
        <fullName evidence="2">MarR family winged helix-turn-helix transcriptional regulator</fullName>
    </submittedName>
</protein>
<dbReference type="InterPro" id="IPR036388">
    <property type="entry name" value="WH-like_DNA-bd_sf"/>
</dbReference>
<name>A0AB39KW41_9CAUL</name>
<dbReference type="SMART" id="SM00347">
    <property type="entry name" value="HTH_MARR"/>
    <property type="match status" value="1"/>
</dbReference>
<dbReference type="Pfam" id="PF01047">
    <property type="entry name" value="MarR"/>
    <property type="match status" value="1"/>
</dbReference>
<dbReference type="EMBL" id="CP158375">
    <property type="protein sequence ID" value="XDO98170.1"/>
    <property type="molecule type" value="Genomic_DNA"/>
</dbReference>
<dbReference type="InterPro" id="IPR000835">
    <property type="entry name" value="HTH_MarR-typ"/>
</dbReference>
<dbReference type="GO" id="GO:0003700">
    <property type="term" value="F:DNA-binding transcription factor activity"/>
    <property type="evidence" value="ECO:0007669"/>
    <property type="project" value="InterPro"/>
</dbReference>
<sequence>MKTPAKRKTAVTQTAPAASIPAEASEGGAVLNFDDLDEVLGFHVRQAQGTMHRRVIAVLARVELTQKHAATLWLVGANPGTSQIALGGALRMDRATTMAIIDKLEGRGLVVRQRSLVDRRRHELFLTPAGQKMLVKVKSLIKEHERQFAERFTEAELATLVSLLQRIYV</sequence>
<evidence type="ECO:0000259" key="1">
    <source>
        <dbReference type="PROSITE" id="PS50995"/>
    </source>
</evidence>
<reference evidence="2" key="1">
    <citation type="submission" date="2024-06" db="EMBL/GenBank/DDBJ databases">
        <title>Caulobacter inopinatus, sp. nov.</title>
        <authorList>
            <person name="Donachie S.P."/>
        </authorList>
    </citation>
    <scope>NUCLEOTIDE SEQUENCE</scope>
    <source>
        <strain evidence="2">73W</strain>
    </source>
</reference>
<dbReference type="PANTHER" id="PTHR33164">
    <property type="entry name" value="TRANSCRIPTIONAL REGULATOR, MARR FAMILY"/>
    <property type="match status" value="1"/>
</dbReference>
<evidence type="ECO:0000313" key="2">
    <source>
        <dbReference type="EMBL" id="XDO98170.1"/>
    </source>
</evidence>
<dbReference type="GO" id="GO:0006950">
    <property type="term" value="P:response to stress"/>
    <property type="evidence" value="ECO:0007669"/>
    <property type="project" value="TreeGrafter"/>
</dbReference>